<evidence type="ECO:0000313" key="13">
    <source>
        <dbReference type="Proteomes" id="UP001163046"/>
    </source>
</evidence>
<keyword evidence="7 11" id="KW-0406">Ion transport</keyword>
<keyword evidence="10 11" id="KW-0407">Ion channel</keyword>
<comment type="caution">
    <text evidence="12">The sequence shown here is derived from an EMBL/GenBank/DDBJ whole genome shotgun (WGS) entry which is preliminary data.</text>
</comment>
<keyword evidence="8" id="KW-0472">Membrane</keyword>
<evidence type="ECO:0000256" key="1">
    <source>
        <dbReference type="ARBA" id="ARBA00004141"/>
    </source>
</evidence>
<keyword evidence="6" id="KW-0915">Sodium</keyword>
<proteinExistence type="inferred from homology"/>
<evidence type="ECO:0000256" key="6">
    <source>
        <dbReference type="ARBA" id="ARBA00023053"/>
    </source>
</evidence>
<evidence type="ECO:0000313" key="12">
    <source>
        <dbReference type="EMBL" id="KAJ7377762.1"/>
    </source>
</evidence>
<evidence type="ECO:0000256" key="10">
    <source>
        <dbReference type="ARBA" id="ARBA00023303"/>
    </source>
</evidence>
<dbReference type="InterPro" id="IPR001873">
    <property type="entry name" value="ENaC"/>
</dbReference>
<keyword evidence="9 11" id="KW-0739">Sodium transport</keyword>
<reference evidence="12" key="1">
    <citation type="submission" date="2023-01" db="EMBL/GenBank/DDBJ databases">
        <title>Genome assembly of the deep-sea coral Lophelia pertusa.</title>
        <authorList>
            <person name="Herrera S."/>
            <person name="Cordes E."/>
        </authorList>
    </citation>
    <scope>NUCLEOTIDE SEQUENCE</scope>
    <source>
        <strain evidence="12">USNM1676648</strain>
        <tissue evidence="12">Polyp</tissue>
    </source>
</reference>
<evidence type="ECO:0000256" key="2">
    <source>
        <dbReference type="ARBA" id="ARBA00022448"/>
    </source>
</evidence>
<accession>A0A9W9Z9X8</accession>
<evidence type="ECO:0000256" key="9">
    <source>
        <dbReference type="ARBA" id="ARBA00023201"/>
    </source>
</evidence>
<evidence type="ECO:0000256" key="8">
    <source>
        <dbReference type="ARBA" id="ARBA00023136"/>
    </source>
</evidence>
<comment type="subcellular location">
    <subcellularLocation>
        <location evidence="1">Membrane</location>
        <topology evidence="1">Multi-pass membrane protein</topology>
    </subcellularLocation>
</comment>
<evidence type="ECO:0000256" key="4">
    <source>
        <dbReference type="ARBA" id="ARBA00022692"/>
    </source>
</evidence>
<dbReference type="PRINTS" id="PR01078">
    <property type="entry name" value="AMINACHANNEL"/>
</dbReference>
<name>A0A9W9Z9X8_9CNID</name>
<evidence type="ECO:0000256" key="11">
    <source>
        <dbReference type="RuleBase" id="RU000679"/>
    </source>
</evidence>
<keyword evidence="5" id="KW-1133">Transmembrane helix</keyword>
<dbReference type="GO" id="GO:0015280">
    <property type="term" value="F:ligand-gated sodium channel activity"/>
    <property type="evidence" value="ECO:0007669"/>
    <property type="project" value="TreeGrafter"/>
</dbReference>
<dbReference type="Pfam" id="PF00858">
    <property type="entry name" value="ASC"/>
    <property type="match status" value="1"/>
</dbReference>
<dbReference type="GO" id="GO:0005886">
    <property type="term" value="C:plasma membrane"/>
    <property type="evidence" value="ECO:0007669"/>
    <property type="project" value="TreeGrafter"/>
</dbReference>
<protein>
    <submittedName>
        <fullName evidence="12">Uncharacterized protein</fullName>
    </submittedName>
</protein>
<keyword evidence="4 11" id="KW-0812">Transmembrane</keyword>
<comment type="similarity">
    <text evidence="11">Belongs to the amiloride-sensitive sodium channel (TC 1.A.6) family.</text>
</comment>
<organism evidence="12 13">
    <name type="scientific">Desmophyllum pertusum</name>
    <dbReference type="NCBI Taxonomy" id="174260"/>
    <lineage>
        <taxon>Eukaryota</taxon>
        <taxon>Metazoa</taxon>
        <taxon>Cnidaria</taxon>
        <taxon>Anthozoa</taxon>
        <taxon>Hexacorallia</taxon>
        <taxon>Scleractinia</taxon>
        <taxon>Caryophylliina</taxon>
        <taxon>Caryophylliidae</taxon>
        <taxon>Desmophyllum</taxon>
    </lineage>
</organism>
<dbReference type="Gene3D" id="1.10.287.770">
    <property type="entry name" value="YojJ-like"/>
    <property type="match status" value="1"/>
</dbReference>
<evidence type="ECO:0000256" key="3">
    <source>
        <dbReference type="ARBA" id="ARBA00022461"/>
    </source>
</evidence>
<evidence type="ECO:0000256" key="7">
    <source>
        <dbReference type="ARBA" id="ARBA00023065"/>
    </source>
</evidence>
<keyword evidence="2 11" id="KW-0813">Transport</keyword>
<gene>
    <name evidence="12" type="ORF">OS493_026898</name>
</gene>
<sequence length="139" mass="15674">MKTENFYLAGGEHCNCSVPCDVISYQPILSYAYFPSTEFAPEFHTEMVKKHGARMVIDAENISKYNRENLLELNVYFQDLIHLHIEQQPAYEGFSAFGEIGGQLGLCIGASLLTLVEFCDVIITIIKIRLGRTVYTVNS</sequence>
<dbReference type="EMBL" id="MU826373">
    <property type="protein sequence ID" value="KAJ7377762.1"/>
    <property type="molecule type" value="Genomic_DNA"/>
</dbReference>
<keyword evidence="13" id="KW-1185">Reference proteome</keyword>
<dbReference type="OrthoDB" id="5874059at2759"/>
<evidence type="ECO:0000256" key="5">
    <source>
        <dbReference type="ARBA" id="ARBA00022989"/>
    </source>
</evidence>
<dbReference type="AlphaFoldDB" id="A0A9W9Z9X8"/>
<dbReference type="PANTHER" id="PTHR11690">
    <property type="entry name" value="AMILORIDE-SENSITIVE SODIUM CHANNEL-RELATED"/>
    <property type="match status" value="1"/>
</dbReference>
<keyword evidence="3 11" id="KW-0894">Sodium channel</keyword>
<dbReference type="Proteomes" id="UP001163046">
    <property type="component" value="Unassembled WGS sequence"/>
</dbReference>